<dbReference type="InterPro" id="IPR011330">
    <property type="entry name" value="Glyco_hydro/deAcase_b/a-brl"/>
</dbReference>
<name>A0AA36HN78_9DINO</name>
<dbReference type="AlphaFoldDB" id="A0AA36HN78"/>
<organism evidence="3 4">
    <name type="scientific">Effrenium voratum</name>
    <dbReference type="NCBI Taxonomy" id="2562239"/>
    <lineage>
        <taxon>Eukaryota</taxon>
        <taxon>Sar</taxon>
        <taxon>Alveolata</taxon>
        <taxon>Dinophyceae</taxon>
        <taxon>Suessiales</taxon>
        <taxon>Symbiodiniaceae</taxon>
        <taxon>Effrenium</taxon>
    </lineage>
</organism>
<gene>
    <name evidence="3" type="ORF">EVOR1521_LOCUS2334</name>
</gene>
<evidence type="ECO:0000313" key="3">
    <source>
        <dbReference type="EMBL" id="CAJ1372207.1"/>
    </source>
</evidence>
<feature type="region of interest" description="Disordered" evidence="1">
    <location>
        <begin position="1"/>
        <end position="23"/>
    </location>
</feature>
<sequence length="321" mass="34372">MDADDASQSPSRPSGMSNLAAASAKQVVRGRRWLRALQGAVDSTTQSVGSQGAKMLAKGSEALASVDQRLGLSEGLSEAASAAEQKLRLSQRVAQADQRLQLSARAQELSQELSQDWQALRDKADSQQGKLFAKLNKAMVRAAATLPSRQIAQALDPQALCFYDAGDLPGAAGLVALTIDDAPCRRAETSMVPEVKELLGSFDATATFFLCTDTVPGHEEALIDLLRAGSEVANHCCSDQPYGGLPEPDFRVAFHRAENVCEELRARARVGPDAEPSESAVPPEAMSQPFRWQRGYGFGRFVPRVELSACGSEGSARPMRI</sequence>
<dbReference type="Pfam" id="PF01522">
    <property type="entry name" value="Polysacc_deac_1"/>
    <property type="match status" value="1"/>
</dbReference>
<dbReference type="GO" id="GO:0005975">
    <property type="term" value="P:carbohydrate metabolic process"/>
    <property type="evidence" value="ECO:0007669"/>
    <property type="project" value="InterPro"/>
</dbReference>
<dbReference type="Proteomes" id="UP001178507">
    <property type="component" value="Unassembled WGS sequence"/>
</dbReference>
<dbReference type="EMBL" id="CAUJNA010000120">
    <property type="protein sequence ID" value="CAJ1372207.1"/>
    <property type="molecule type" value="Genomic_DNA"/>
</dbReference>
<dbReference type="InterPro" id="IPR002509">
    <property type="entry name" value="NODB_dom"/>
</dbReference>
<reference evidence="3" key="1">
    <citation type="submission" date="2023-08" db="EMBL/GenBank/DDBJ databases">
        <authorList>
            <person name="Chen Y."/>
            <person name="Shah S."/>
            <person name="Dougan E. K."/>
            <person name="Thang M."/>
            <person name="Chan C."/>
        </authorList>
    </citation>
    <scope>NUCLEOTIDE SEQUENCE</scope>
</reference>
<feature type="domain" description="NodB homology" evidence="2">
    <location>
        <begin position="173"/>
        <end position="263"/>
    </location>
</feature>
<accession>A0AA36HN78</accession>
<protein>
    <recommendedName>
        <fullName evidence="2">NodB homology domain-containing protein</fullName>
    </recommendedName>
</protein>
<dbReference type="Gene3D" id="3.20.20.370">
    <property type="entry name" value="Glycoside hydrolase/deacetylase"/>
    <property type="match status" value="1"/>
</dbReference>
<proteinExistence type="predicted"/>
<feature type="compositionally biased region" description="Polar residues" evidence="1">
    <location>
        <begin position="1"/>
        <end position="17"/>
    </location>
</feature>
<comment type="caution">
    <text evidence="3">The sequence shown here is derived from an EMBL/GenBank/DDBJ whole genome shotgun (WGS) entry which is preliminary data.</text>
</comment>
<dbReference type="SUPFAM" id="SSF88713">
    <property type="entry name" value="Glycoside hydrolase/deacetylase"/>
    <property type="match status" value="1"/>
</dbReference>
<keyword evidence="4" id="KW-1185">Reference proteome</keyword>
<dbReference type="GO" id="GO:0016810">
    <property type="term" value="F:hydrolase activity, acting on carbon-nitrogen (but not peptide) bonds"/>
    <property type="evidence" value="ECO:0007669"/>
    <property type="project" value="InterPro"/>
</dbReference>
<evidence type="ECO:0000256" key="1">
    <source>
        <dbReference type="SAM" id="MobiDB-lite"/>
    </source>
</evidence>
<evidence type="ECO:0000259" key="2">
    <source>
        <dbReference type="Pfam" id="PF01522"/>
    </source>
</evidence>
<evidence type="ECO:0000313" key="4">
    <source>
        <dbReference type="Proteomes" id="UP001178507"/>
    </source>
</evidence>